<name>A0ABY7FJV6_MYAAR</name>
<sequence length="853" mass="96787">MNQLTDDMNESAFISVCVLCGVTDDKPVAVLGENGCQGLIQTSKLKGEDLHVAPAQEQENPLKKNLFEKCLFCGTNAKFSFLTRKEILMFSLLGSGYQILKQFQVEEHEMEVKRRRPSSISADRAFQMVLQHFESNDTEQLTINDLVVQMELLCGEDAYRSVYMKKKILDYFGGSVIITELNGKANVVTYKSEAHSILHNFYKRREHGDSESEKNAIIKTAAKLIMNDIRSMEFDKTEYPSSAHIMSIDGNRKFVPDSLQVFLKQLINNKNSERLITSLGQAISQAALPRSAICPLQLGLGVQLHHQYGSRFLIETLNSLGVCSSYQEIQRFETSAAIPKSISYTDRTISLYSSLVTMLITILEHYMNSYAMEIMVFKTLTEICPDTDRSDTELEFLLKIARPLRPRTPGWSGVMQSVQTGVFPGQSKLLFLPMIDINPSDLSCIYSTLKFVANQTRSMRVTPVVTFDQPLYWKALNIVTNETHDDDIKKTVVRLGAFHAEMSFLGSIGRLMENSGLLAAVYAPNTKDQMDEENEDGNTDENNNIGKEIYLDQDSHDELPRKSPRDNVKAMLDDLLSKKISVQDICENELLGDFKQTYEVSIQNLQKYRTAKLWLQYMKMINILKDFIAAERMGKWQDHLQSLKRMLPYFAAAGHNLYLKSSHVYLQQMMTLSTTHPDRSNQAVTLGSKTNLKVDGVEISVDPQLLFQRLVTVSDNTLDDTEDIFRYELCAYPSALFDASGLLREAQKSQLAHAIWDKGKYGTDNIPSGISTVLDGGSLLQRLPWENGASYKSICERYTMFVRENYRGAHKEHSCSQTLTSKLHQQTQEHAQMHYSVLLELFRVPEQECVVDH</sequence>
<dbReference type="PANTHER" id="PTHR46704">
    <property type="entry name" value="CXC DOMAIN-CONTAINING PROTEIN-RELATED"/>
    <property type="match status" value="1"/>
</dbReference>
<dbReference type="Proteomes" id="UP001164746">
    <property type="component" value="Chromosome 12"/>
</dbReference>
<reference evidence="1" key="1">
    <citation type="submission" date="2022-11" db="EMBL/GenBank/DDBJ databases">
        <title>Centuries of genome instability and evolution in soft-shell clam transmissible cancer (bioRxiv).</title>
        <authorList>
            <person name="Hart S.F.M."/>
            <person name="Yonemitsu M.A."/>
            <person name="Giersch R.M."/>
            <person name="Beal B.F."/>
            <person name="Arriagada G."/>
            <person name="Davis B.W."/>
            <person name="Ostrander E.A."/>
            <person name="Goff S.P."/>
            <person name="Metzger M.J."/>
        </authorList>
    </citation>
    <scope>NUCLEOTIDE SEQUENCE</scope>
    <source>
        <strain evidence="1">MELC-2E11</strain>
        <tissue evidence="1">Siphon/mantle</tissue>
    </source>
</reference>
<evidence type="ECO:0000313" key="2">
    <source>
        <dbReference type="Proteomes" id="UP001164746"/>
    </source>
</evidence>
<dbReference type="EMBL" id="CP111023">
    <property type="protein sequence ID" value="WAR20963.1"/>
    <property type="molecule type" value="Genomic_DNA"/>
</dbReference>
<evidence type="ECO:0000313" key="1">
    <source>
        <dbReference type="EMBL" id="WAR20963.1"/>
    </source>
</evidence>
<gene>
    <name evidence="1" type="ORF">MAR_014937</name>
</gene>
<keyword evidence="2" id="KW-1185">Reference proteome</keyword>
<proteinExistence type="predicted"/>
<protein>
    <submittedName>
        <fullName evidence="1">Uncharacterized protein</fullName>
    </submittedName>
</protein>
<dbReference type="PANTHER" id="PTHR46704:SF1">
    <property type="entry name" value="TELOMERE LENGTH REGULATION PROTEIN TEL2 HOMOLOG"/>
    <property type="match status" value="1"/>
</dbReference>
<accession>A0ABY7FJV6</accession>
<organism evidence="1 2">
    <name type="scientific">Mya arenaria</name>
    <name type="common">Soft-shell clam</name>
    <dbReference type="NCBI Taxonomy" id="6604"/>
    <lineage>
        <taxon>Eukaryota</taxon>
        <taxon>Metazoa</taxon>
        <taxon>Spiralia</taxon>
        <taxon>Lophotrochozoa</taxon>
        <taxon>Mollusca</taxon>
        <taxon>Bivalvia</taxon>
        <taxon>Autobranchia</taxon>
        <taxon>Heteroconchia</taxon>
        <taxon>Euheterodonta</taxon>
        <taxon>Imparidentia</taxon>
        <taxon>Neoheterodontei</taxon>
        <taxon>Myida</taxon>
        <taxon>Myoidea</taxon>
        <taxon>Myidae</taxon>
        <taxon>Mya</taxon>
    </lineage>
</organism>